<dbReference type="Proteomes" id="UP001628179">
    <property type="component" value="Unassembled WGS sequence"/>
</dbReference>
<evidence type="ECO:0000313" key="1">
    <source>
        <dbReference type="EMBL" id="GAB1314602.1"/>
    </source>
</evidence>
<organism evidence="1 2">
    <name type="scientific">Madurella fahalii</name>
    <dbReference type="NCBI Taxonomy" id="1157608"/>
    <lineage>
        <taxon>Eukaryota</taxon>
        <taxon>Fungi</taxon>
        <taxon>Dikarya</taxon>
        <taxon>Ascomycota</taxon>
        <taxon>Pezizomycotina</taxon>
        <taxon>Sordariomycetes</taxon>
        <taxon>Sordariomycetidae</taxon>
        <taxon>Sordariales</taxon>
        <taxon>Sordariales incertae sedis</taxon>
        <taxon>Madurella</taxon>
    </lineage>
</organism>
<protein>
    <submittedName>
        <fullName evidence="1">Uncharacterized protein</fullName>
    </submittedName>
</protein>
<name>A0ABQ0GA17_9PEZI</name>
<dbReference type="GeneID" id="98175555"/>
<proteinExistence type="predicted"/>
<gene>
    <name evidence="1" type="ORF">MFIFM68171_04812</name>
</gene>
<reference evidence="1 2" key="1">
    <citation type="submission" date="2024-09" db="EMBL/GenBank/DDBJ databases">
        <title>Itraconazole resistance in Madurella fahalii resulting from another homologue of gene encoding cytochrome P450 14-alpha sterol demethylase (CYP51).</title>
        <authorList>
            <person name="Yoshioka I."/>
            <person name="Fahal A.H."/>
            <person name="Kaneko S."/>
            <person name="Yaguchi T."/>
        </authorList>
    </citation>
    <scope>NUCLEOTIDE SEQUENCE [LARGE SCALE GENOMIC DNA]</scope>
    <source>
        <strain evidence="1 2">IFM 68171</strain>
    </source>
</reference>
<keyword evidence="2" id="KW-1185">Reference proteome</keyword>
<comment type="caution">
    <text evidence="1">The sequence shown here is derived from an EMBL/GenBank/DDBJ whole genome shotgun (WGS) entry which is preliminary data.</text>
</comment>
<accession>A0ABQ0GA17</accession>
<sequence>MTITSTTPGSNISHHTTLEALTASGTNAHENYQLGKVLMAADGAIRVPDNYPSTEENLELIRSWIDACTGHTICQQTRLDSPLPKRVLDISRTDDVVTLYEANMKGEKAPYATLSYCWGDGLPLRTLTDNLG</sequence>
<dbReference type="EMBL" id="BAAFSV010000002">
    <property type="protein sequence ID" value="GAB1314602.1"/>
    <property type="molecule type" value="Genomic_DNA"/>
</dbReference>
<dbReference type="RefSeq" id="XP_070916333.1">
    <property type="nucleotide sequence ID" value="XM_071060232.1"/>
</dbReference>
<evidence type="ECO:0000313" key="2">
    <source>
        <dbReference type="Proteomes" id="UP001628179"/>
    </source>
</evidence>